<dbReference type="Pfam" id="PF01663">
    <property type="entry name" value="Phosphodiest"/>
    <property type="match status" value="1"/>
</dbReference>
<accession>A0A6I4NZA0</accession>
<dbReference type="AlphaFoldDB" id="A0A6I4NZA0"/>
<comment type="caution">
    <text evidence="1">The sequence shown here is derived from an EMBL/GenBank/DDBJ whole genome shotgun (WGS) entry which is preliminary data.</text>
</comment>
<protein>
    <submittedName>
        <fullName evidence="1">Alkaline phosphatase family protein</fullName>
    </submittedName>
</protein>
<evidence type="ECO:0000313" key="1">
    <source>
        <dbReference type="EMBL" id="MWB99646.1"/>
    </source>
</evidence>
<dbReference type="Proteomes" id="UP000438182">
    <property type="component" value="Unassembled WGS sequence"/>
</dbReference>
<dbReference type="RefSeq" id="WP_160426090.1">
    <property type="nucleotide sequence ID" value="NZ_WSTA01000071.1"/>
</dbReference>
<dbReference type="PANTHER" id="PTHR10151">
    <property type="entry name" value="ECTONUCLEOTIDE PYROPHOSPHATASE/PHOSPHODIESTERASE"/>
    <property type="match status" value="1"/>
</dbReference>
<dbReference type="Gene3D" id="3.40.720.10">
    <property type="entry name" value="Alkaline Phosphatase, subunit A"/>
    <property type="match status" value="1"/>
</dbReference>
<dbReference type="PANTHER" id="PTHR10151:SF120">
    <property type="entry name" value="BIS(5'-ADENOSYL)-TRIPHOSPHATASE"/>
    <property type="match status" value="1"/>
</dbReference>
<dbReference type="InterPro" id="IPR017850">
    <property type="entry name" value="Alkaline_phosphatase_core_sf"/>
</dbReference>
<keyword evidence="2" id="KW-1185">Reference proteome</keyword>
<evidence type="ECO:0000313" key="2">
    <source>
        <dbReference type="Proteomes" id="UP000438182"/>
    </source>
</evidence>
<proteinExistence type="predicted"/>
<gene>
    <name evidence="1" type="ORF">GB864_13930</name>
</gene>
<dbReference type="GO" id="GO:0016787">
    <property type="term" value="F:hydrolase activity"/>
    <property type="evidence" value="ECO:0007669"/>
    <property type="project" value="UniProtKB-ARBA"/>
</dbReference>
<dbReference type="InterPro" id="IPR002591">
    <property type="entry name" value="Phosphodiest/P_Trfase"/>
</dbReference>
<organism evidence="1 2">
    <name type="scientific">Agromyces seonyuensis</name>
    <dbReference type="NCBI Taxonomy" id="2662446"/>
    <lineage>
        <taxon>Bacteria</taxon>
        <taxon>Bacillati</taxon>
        <taxon>Actinomycetota</taxon>
        <taxon>Actinomycetes</taxon>
        <taxon>Micrococcales</taxon>
        <taxon>Microbacteriaceae</taxon>
        <taxon>Agromyces</taxon>
    </lineage>
</organism>
<dbReference type="EMBL" id="WSTA01000071">
    <property type="protein sequence ID" value="MWB99646.1"/>
    <property type="molecule type" value="Genomic_DNA"/>
</dbReference>
<reference evidence="1 2" key="1">
    <citation type="submission" date="2019-12" db="EMBL/GenBank/DDBJ databases">
        <authorList>
            <person name="Kim Y.S."/>
        </authorList>
    </citation>
    <scope>NUCLEOTIDE SEQUENCE [LARGE SCALE GENOMIC DNA]</scope>
    <source>
        <strain evidence="1 2">MMS17-SY077</strain>
    </source>
</reference>
<name>A0A6I4NZA0_9MICO</name>
<sequence length="380" mass="40442">MPAMLPVAPDGATRLADVLAGAFAATSGAAAALALPPVRSAVVVLVDGLGASNLKARAGHARTLAGRLGKKDVAWSTFPSTTAVALATLTTGVPAGEHGLVGYSVLDAAHDRVVNQLSGWDARMVPEVWQPRPTLFESALERGIRPVAIGAPSYATSGLTRAVLRGADYVGGRTIDERVDLALATVRTGPSLVYLYVPELDQAGHRDGWESDRWTGRLEELDGAIARLERGLPRDVGMLVSADHGMLDVPPHRHVLLDATPGLLDGVRHVAGEPRCRYLYFEPALAAADRDALVSRWRDAESHRAWVASGDEAIAAGYFGDVDPAVRPRIPDLLVAARSGIAYYDGRDADQAPRKMIGQHGSLTDDERRVPLLRFGAFAR</sequence>
<dbReference type="SUPFAM" id="SSF53649">
    <property type="entry name" value="Alkaline phosphatase-like"/>
    <property type="match status" value="1"/>
</dbReference>